<feature type="domain" description="Ribosomal protein eL8/eL30/eS12/Gadd45" evidence="1">
    <location>
        <begin position="6"/>
        <end position="93"/>
    </location>
</feature>
<dbReference type="SUPFAM" id="SSF55315">
    <property type="entry name" value="L30e-like"/>
    <property type="match status" value="1"/>
</dbReference>
<keyword evidence="2" id="KW-0687">Ribonucleoprotein</keyword>
<reference evidence="2" key="1">
    <citation type="submission" date="2020-08" db="EMBL/GenBank/DDBJ databases">
        <title>Genome public.</title>
        <authorList>
            <person name="Liu C."/>
            <person name="Sun Q."/>
        </authorList>
    </citation>
    <scope>NUCLEOTIDE SEQUENCE</scope>
    <source>
        <strain evidence="2">NSJ-42</strain>
    </source>
</reference>
<name>A0A8I0AEI7_9CLOT</name>
<dbReference type="Proteomes" id="UP000662088">
    <property type="component" value="Unassembled WGS sequence"/>
</dbReference>
<dbReference type="GO" id="GO:0005840">
    <property type="term" value="C:ribosome"/>
    <property type="evidence" value="ECO:0007669"/>
    <property type="project" value="UniProtKB-KW"/>
</dbReference>
<dbReference type="InterPro" id="IPR029064">
    <property type="entry name" value="Ribosomal_eL30-like_sf"/>
</dbReference>
<dbReference type="Gene3D" id="3.30.1330.30">
    <property type="match status" value="1"/>
</dbReference>
<dbReference type="Pfam" id="PF01248">
    <property type="entry name" value="Ribosomal_L7Ae"/>
    <property type="match status" value="1"/>
</dbReference>
<dbReference type="NCBIfam" id="NF004078">
    <property type="entry name" value="PRK05583.1"/>
    <property type="match status" value="1"/>
</dbReference>
<evidence type="ECO:0000313" key="3">
    <source>
        <dbReference type="Proteomes" id="UP000662088"/>
    </source>
</evidence>
<keyword evidence="2" id="KW-0689">Ribosomal protein</keyword>
<organism evidence="2 3">
    <name type="scientific">Clostridium lentum</name>
    <dbReference type="NCBI Taxonomy" id="2763037"/>
    <lineage>
        <taxon>Bacteria</taxon>
        <taxon>Bacillati</taxon>
        <taxon>Bacillota</taxon>
        <taxon>Clostridia</taxon>
        <taxon>Eubacteriales</taxon>
        <taxon>Clostridiaceae</taxon>
        <taxon>Clostridium</taxon>
    </lineage>
</organism>
<evidence type="ECO:0000313" key="2">
    <source>
        <dbReference type="EMBL" id="MBC5640563.1"/>
    </source>
</evidence>
<dbReference type="InterPro" id="IPR004038">
    <property type="entry name" value="Ribosomal_eL8/eL30/eS12/Gad45"/>
</dbReference>
<accession>A0A8I0AEI7</accession>
<proteinExistence type="predicted"/>
<keyword evidence="3" id="KW-1185">Reference proteome</keyword>
<dbReference type="EMBL" id="JACOOQ010000014">
    <property type="protein sequence ID" value="MBC5640563.1"/>
    <property type="molecule type" value="Genomic_DNA"/>
</dbReference>
<sequence length="104" mass="12033">MDKFFNFLGLAKRAGNIVEGYSRCDEQRNKKDFFLIIISDDASNSTKKKFKNHCIAKNIRLIEDFSKEELGFAIGREEVKILAITDKNMAEKLMFLYRENSGTN</sequence>
<comment type="caution">
    <text evidence="2">The sequence shown here is derived from an EMBL/GenBank/DDBJ whole genome shotgun (WGS) entry which is preliminary data.</text>
</comment>
<dbReference type="RefSeq" id="WP_022212374.1">
    <property type="nucleotide sequence ID" value="NZ_JACOOQ010000014.1"/>
</dbReference>
<evidence type="ECO:0000259" key="1">
    <source>
        <dbReference type="Pfam" id="PF01248"/>
    </source>
</evidence>
<gene>
    <name evidence="2" type="ORF">H8R92_09055</name>
</gene>
<protein>
    <submittedName>
        <fullName evidence="2">50S ribosomal protein L7ae-like protein</fullName>
    </submittedName>
</protein>
<dbReference type="AlphaFoldDB" id="A0A8I0AEI7"/>